<dbReference type="AlphaFoldDB" id="A0A4Q2K8A1"/>
<dbReference type="Pfam" id="PF01432">
    <property type="entry name" value="Peptidase_M3"/>
    <property type="match status" value="1"/>
</dbReference>
<evidence type="ECO:0000256" key="4">
    <source>
        <dbReference type="ARBA" id="ARBA00022833"/>
    </source>
</evidence>
<keyword evidence="10" id="KW-1185">Reference proteome</keyword>
<evidence type="ECO:0000259" key="8">
    <source>
        <dbReference type="Pfam" id="PF08439"/>
    </source>
</evidence>
<keyword evidence="3 6" id="KW-0378">Hydrolase</keyword>
<keyword evidence="5 6" id="KW-0482">Metalloprotease</keyword>
<comment type="caution">
    <text evidence="9">The sequence shown here is derived from an EMBL/GenBank/DDBJ whole genome shotgun (WGS) entry which is preliminary data.</text>
</comment>
<dbReference type="PANTHER" id="PTHR11804">
    <property type="entry name" value="PROTEASE M3 THIMET OLIGOPEPTIDASE-RELATED"/>
    <property type="match status" value="1"/>
</dbReference>
<dbReference type="GO" id="GO:0006518">
    <property type="term" value="P:peptide metabolic process"/>
    <property type="evidence" value="ECO:0007669"/>
    <property type="project" value="TreeGrafter"/>
</dbReference>
<dbReference type="RefSeq" id="WP_129226332.1">
    <property type="nucleotide sequence ID" value="NZ_SDOZ01000003.1"/>
</dbReference>
<proteinExistence type="inferred from homology"/>
<accession>A0A4Q2K8A1</accession>
<dbReference type="PANTHER" id="PTHR11804:SF84">
    <property type="entry name" value="SACCHAROLYSIN"/>
    <property type="match status" value="1"/>
</dbReference>
<evidence type="ECO:0000256" key="1">
    <source>
        <dbReference type="ARBA" id="ARBA00022670"/>
    </source>
</evidence>
<dbReference type="OrthoDB" id="9766487at2"/>
<dbReference type="EC" id="3.4.24.-" evidence="6"/>
<dbReference type="GO" id="GO:0006508">
    <property type="term" value="P:proteolysis"/>
    <property type="evidence" value="ECO:0007669"/>
    <property type="project" value="UniProtKB-KW"/>
</dbReference>
<feature type="domain" description="Peptidase M3A/M3B catalytic" evidence="7">
    <location>
        <begin position="198"/>
        <end position="577"/>
    </location>
</feature>
<evidence type="ECO:0000256" key="6">
    <source>
        <dbReference type="RuleBase" id="RU368091"/>
    </source>
</evidence>
<dbReference type="Gene3D" id="1.10.1370.20">
    <property type="entry name" value="Oligoendopeptidase f, C-terminal domain"/>
    <property type="match status" value="1"/>
</dbReference>
<dbReference type="CDD" id="cd09608">
    <property type="entry name" value="M3B_PepF"/>
    <property type="match status" value="1"/>
</dbReference>
<evidence type="ECO:0000256" key="5">
    <source>
        <dbReference type="ARBA" id="ARBA00023049"/>
    </source>
</evidence>
<organism evidence="9 10">
    <name type="scientific">Candidatus Borkfalkia ceftriaxoniphila</name>
    <dbReference type="NCBI Taxonomy" id="2508949"/>
    <lineage>
        <taxon>Bacteria</taxon>
        <taxon>Bacillati</taxon>
        <taxon>Bacillota</taxon>
        <taxon>Clostridia</taxon>
        <taxon>Christensenellales</taxon>
        <taxon>Christensenellaceae</taxon>
        <taxon>Candidatus Borkfalkia</taxon>
    </lineage>
</organism>
<dbReference type="Pfam" id="PF08439">
    <property type="entry name" value="Peptidase_M3_N"/>
    <property type="match status" value="1"/>
</dbReference>
<feature type="domain" description="Oligopeptidase F N-terminal" evidence="8">
    <location>
        <begin position="108"/>
        <end position="175"/>
    </location>
</feature>
<evidence type="ECO:0000256" key="2">
    <source>
        <dbReference type="ARBA" id="ARBA00022723"/>
    </source>
</evidence>
<dbReference type="InterPro" id="IPR001567">
    <property type="entry name" value="Pept_M3A_M3B_dom"/>
</dbReference>
<dbReference type="GO" id="GO:0004222">
    <property type="term" value="F:metalloendopeptidase activity"/>
    <property type="evidence" value="ECO:0007669"/>
    <property type="project" value="UniProtKB-UniRule"/>
</dbReference>
<name>A0A4Q2K8A1_9FIRM</name>
<keyword evidence="1 6" id="KW-0645">Protease</keyword>
<dbReference type="EMBL" id="SDOZ01000003">
    <property type="protein sequence ID" value="RXZ58134.1"/>
    <property type="molecule type" value="Genomic_DNA"/>
</dbReference>
<dbReference type="InterPro" id="IPR013647">
    <property type="entry name" value="OligopepF_N_dom"/>
</dbReference>
<dbReference type="InterPro" id="IPR004438">
    <property type="entry name" value="Peptidase_M3B"/>
</dbReference>
<protein>
    <recommendedName>
        <fullName evidence="6">Oligopeptidase F</fullName>
        <ecNumber evidence="6">3.4.24.-</ecNumber>
    </recommendedName>
</protein>
<dbReference type="Gene3D" id="1.10.287.830">
    <property type="entry name" value="putative peptidase helix hairpin domain like"/>
    <property type="match status" value="1"/>
</dbReference>
<dbReference type="InterPro" id="IPR045090">
    <property type="entry name" value="Pept_M3A_M3B"/>
</dbReference>
<gene>
    <name evidence="9" type="primary">pepF</name>
    <name evidence="9" type="ORF">ESZ91_08715</name>
</gene>
<dbReference type="Proteomes" id="UP000291269">
    <property type="component" value="Unassembled WGS sequence"/>
</dbReference>
<dbReference type="InterPro" id="IPR042088">
    <property type="entry name" value="OligoPept_F_C"/>
</dbReference>
<evidence type="ECO:0000313" key="10">
    <source>
        <dbReference type="Proteomes" id="UP000291269"/>
    </source>
</evidence>
<comment type="similarity">
    <text evidence="6">Belongs to the peptidase M3B family.</text>
</comment>
<dbReference type="NCBIfam" id="TIGR00181">
    <property type="entry name" value="pepF"/>
    <property type="match status" value="1"/>
</dbReference>
<dbReference type="GO" id="GO:0046872">
    <property type="term" value="F:metal ion binding"/>
    <property type="evidence" value="ECO:0007669"/>
    <property type="project" value="UniProtKB-UniRule"/>
</dbReference>
<reference evidence="9 10" key="1">
    <citation type="journal article" date="2019" name="Gut">
        <title>Antibiotics-induced monodominance of a novel gut bacterial order.</title>
        <authorList>
            <person name="Hildebrand F."/>
            <person name="Moitinho-Silva L."/>
            <person name="Blasche S."/>
            <person name="Jahn M.T."/>
            <person name="Gossmann T.I."/>
            <person name="Heuerta-Cepas J."/>
            <person name="Hercog R."/>
            <person name="Luetge M."/>
            <person name="Bahram M."/>
            <person name="Pryszlak A."/>
            <person name="Alves R.J."/>
            <person name="Waszak S.M."/>
            <person name="Zhu A."/>
            <person name="Ye L."/>
            <person name="Costea P.I."/>
            <person name="Aalvink S."/>
            <person name="Belzer C."/>
            <person name="Forslund S.K."/>
            <person name="Sunagawa S."/>
            <person name="Hentschel U."/>
            <person name="Merten C."/>
            <person name="Patil K.R."/>
            <person name="Benes V."/>
            <person name="Bork P."/>
        </authorList>
    </citation>
    <scope>NUCLEOTIDE SEQUENCE [LARGE SCALE GENOMIC DNA]</scope>
    <source>
        <strain evidence="9 10">HDS1380</strain>
    </source>
</reference>
<keyword evidence="2 6" id="KW-0479">Metal-binding</keyword>
<keyword evidence="4 6" id="KW-0862">Zinc</keyword>
<comment type="cofactor">
    <cofactor evidence="6">
        <name>Zn(2+)</name>
        <dbReference type="ChEBI" id="CHEBI:29105"/>
    </cofactor>
    <text evidence="6">Binds 1 zinc ion.</text>
</comment>
<comment type="function">
    <text evidence="6">Has oligopeptidase activity and degrades a variety of small bioactive peptides.</text>
</comment>
<evidence type="ECO:0000259" key="7">
    <source>
        <dbReference type="Pfam" id="PF01432"/>
    </source>
</evidence>
<evidence type="ECO:0000256" key="3">
    <source>
        <dbReference type="ARBA" id="ARBA00022801"/>
    </source>
</evidence>
<evidence type="ECO:0000313" key="9">
    <source>
        <dbReference type="EMBL" id="RXZ58134.1"/>
    </source>
</evidence>
<dbReference type="Gene3D" id="1.20.140.70">
    <property type="entry name" value="Oligopeptidase f, N-terminal domain"/>
    <property type="match status" value="1"/>
</dbReference>
<dbReference type="SUPFAM" id="SSF55486">
    <property type="entry name" value="Metalloproteases ('zincins'), catalytic domain"/>
    <property type="match status" value="1"/>
</dbReference>
<sequence>MERSSVENKYKWKIEDIFASDEEWENYFKETEKYLDFKHYEGTLTSAENVAKMFRAQEEASIRIERLHLYAHMRHDEDSRASEYTSMQSRSMSLYVQFSSAISFVDPELTALPAEILQSFATDKRLSDYDYYFRQLIRGKEHILSANEEKILAMGGEVYSQFHEIFGMIDNADIKLGCVTDADGNEIPLTHGMYGVILHGEDRELRKKAFEAYYDAYISLKNTIAATYFGNVKKDVFLSRARNYSSCLERALDGEDVNVVVYKNLLDSVDASLPSMHRYIRDRKKIMKLDEQHMYDIYAPLVSDAEMKLSYEEACDLVVRGLAPLGKDYQALLQKGFSEGWVDVMETTGKRSGAYSTGIFGLHPYVLLNYQPTTHDVFTIAHEMGHSLHTYFSNQNQPYAKADYRIFVAEVASTVNEVLLLKYVLSTTEDVNLKKYLLAYYLDTIRTTLHRQTMFAEFEYVAHDMVEKGEALTSDNLSAAYLKLNEKYYGDGIVHDWQIAHEWSRIPHFYTSFYVYKYSTGIISAISIASRILKEGESAVRDYKAFLSSGGSDSPVELLKIAGVDLTERKAFDTAMREFDDTLKEFETLNGIEN</sequence>